<keyword evidence="8" id="KW-0804">Transcription</keyword>
<dbReference type="Pfam" id="PF00309">
    <property type="entry name" value="Sigma54_AID"/>
    <property type="match status" value="1"/>
</dbReference>
<keyword evidence="3" id="KW-0808">Transferase</keyword>
<dbReference type="InterPro" id="IPR038709">
    <property type="entry name" value="RpoN_core-bd_sf"/>
</dbReference>
<dbReference type="GO" id="GO:0001216">
    <property type="term" value="F:DNA-binding transcription activator activity"/>
    <property type="evidence" value="ECO:0007669"/>
    <property type="project" value="InterPro"/>
</dbReference>
<dbReference type="OrthoDB" id="9814402at2"/>
<evidence type="ECO:0000259" key="9">
    <source>
        <dbReference type="Pfam" id="PF04552"/>
    </source>
</evidence>
<dbReference type="KEGG" id="rbc:BN938_1118"/>
<evidence type="ECO:0000256" key="1">
    <source>
        <dbReference type="ARBA" id="ARBA00008798"/>
    </source>
</evidence>
<dbReference type="InterPro" id="IPR007046">
    <property type="entry name" value="RNA_pol_sigma_54_core-bd"/>
</dbReference>
<evidence type="ECO:0000259" key="10">
    <source>
        <dbReference type="Pfam" id="PF04963"/>
    </source>
</evidence>
<dbReference type="Proteomes" id="UP000027616">
    <property type="component" value="Chromosome I"/>
</dbReference>
<dbReference type="GO" id="GO:0006352">
    <property type="term" value="P:DNA-templated transcription initiation"/>
    <property type="evidence" value="ECO:0007669"/>
    <property type="project" value="InterPro"/>
</dbReference>
<protein>
    <submittedName>
        <fullName evidence="11">RNA polymerase sigma-54 factor RpoN</fullName>
    </submittedName>
</protein>
<evidence type="ECO:0000256" key="2">
    <source>
        <dbReference type="ARBA" id="ARBA00022478"/>
    </source>
</evidence>
<dbReference type="eggNOG" id="COG1508">
    <property type="taxonomic scope" value="Bacteria"/>
</dbReference>
<name>A0A060RBQ4_9BACT</name>
<evidence type="ECO:0000256" key="8">
    <source>
        <dbReference type="ARBA" id="ARBA00023163"/>
    </source>
</evidence>
<evidence type="ECO:0000313" key="11">
    <source>
        <dbReference type="EMBL" id="CDN31213.1"/>
    </source>
</evidence>
<keyword evidence="7" id="KW-0238">DNA-binding</keyword>
<feature type="domain" description="RNA polymerase sigma factor 54 core-binding" evidence="10">
    <location>
        <begin position="90"/>
        <end position="289"/>
    </location>
</feature>
<sequence>MALTQSLEQRLQQKLSPQQIQGIKLLELPNIVLEARIKQEIESNPVLEELSSEEPDDNTPSTIEDYIRNEEVANSYKVRSNNFSKENESFTPTIAQSISLADFLEEQLTYTELNDRERVIADYVIGSLDDDGYLRRDINSVIDDLAFSQFMDVTVAEVEQVIRTIQQLDPAGICARSLDECLLIQLRQIKKQSRSVGVAIKVLSHYYDEFTKKHYEKIMSRMGIDEAELRDAIEVIVSLNPKPASGYAEERANAAPVVTPDFLLDYNDGEFDLSLTSGRVPELKISKSYLKMAEQGDKDAAEFVRSKIESAKWFIAAVKQRQQTLLRTMRAILQFQHDYFEEGDERLLKPMILRDISDISGFDVSTISRVVNSKYIQTHFGIFPLKYFFSERILTESGDEVSTREIKRIVSECVADENPAEPLTDEALMEVLTEQGFKIARRTVAKYREMLGIPVSRLRRKM</sequence>
<dbReference type="PROSITE" id="PS50044">
    <property type="entry name" value="SIGMA54_3"/>
    <property type="match status" value="1"/>
</dbReference>
<dbReference type="GO" id="GO:0003677">
    <property type="term" value="F:DNA binding"/>
    <property type="evidence" value="ECO:0007669"/>
    <property type="project" value="UniProtKB-KW"/>
</dbReference>
<dbReference type="PATRIC" id="fig|1433126.3.peg.1112"/>
<dbReference type="Pfam" id="PF04963">
    <property type="entry name" value="Sigma54_CBD"/>
    <property type="match status" value="1"/>
</dbReference>
<evidence type="ECO:0000256" key="4">
    <source>
        <dbReference type="ARBA" id="ARBA00022695"/>
    </source>
</evidence>
<organism evidence="11 12">
    <name type="scientific">Mucinivorans hirudinis</name>
    <dbReference type="NCBI Taxonomy" id="1433126"/>
    <lineage>
        <taxon>Bacteria</taxon>
        <taxon>Pseudomonadati</taxon>
        <taxon>Bacteroidota</taxon>
        <taxon>Bacteroidia</taxon>
        <taxon>Bacteroidales</taxon>
        <taxon>Rikenellaceae</taxon>
        <taxon>Mucinivorans</taxon>
    </lineage>
</organism>
<evidence type="ECO:0000256" key="5">
    <source>
        <dbReference type="ARBA" id="ARBA00023015"/>
    </source>
</evidence>
<dbReference type="PRINTS" id="PR00045">
    <property type="entry name" value="SIGMA54FCT"/>
</dbReference>
<dbReference type="InterPro" id="IPR000394">
    <property type="entry name" value="RNA_pol_sigma_54"/>
</dbReference>
<keyword evidence="4" id="KW-0548">Nucleotidyltransferase</keyword>
<evidence type="ECO:0000313" key="12">
    <source>
        <dbReference type="Proteomes" id="UP000027616"/>
    </source>
</evidence>
<dbReference type="Gene3D" id="1.10.10.1330">
    <property type="entry name" value="RNA polymerase sigma-54 factor, core-binding domain"/>
    <property type="match status" value="1"/>
</dbReference>
<keyword evidence="12" id="KW-1185">Reference proteome</keyword>
<gene>
    <name evidence="11" type="ORF">BN938_1118</name>
</gene>
<dbReference type="GO" id="GO:0016987">
    <property type="term" value="F:sigma factor activity"/>
    <property type="evidence" value="ECO:0007669"/>
    <property type="project" value="UniProtKB-KW"/>
</dbReference>
<keyword evidence="6" id="KW-0731">Sigma factor</keyword>
<keyword evidence="5" id="KW-0805">Transcription regulation</keyword>
<keyword evidence="2" id="KW-0240">DNA-directed RNA polymerase</keyword>
<dbReference type="Gene3D" id="1.10.10.60">
    <property type="entry name" value="Homeodomain-like"/>
    <property type="match status" value="1"/>
</dbReference>
<dbReference type="GO" id="GO:0000428">
    <property type="term" value="C:DNA-directed RNA polymerase complex"/>
    <property type="evidence" value="ECO:0007669"/>
    <property type="project" value="UniProtKB-KW"/>
</dbReference>
<dbReference type="EMBL" id="HG934468">
    <property type="protein sequence ID" value="CDN31213.1"/>
    <property type="molecule type" value="Genomic_DNA"/>
</dbReference>
<dbReference type="PANTHER" id="PTHR32248:SF4">
    <property type="entry name" value="RNA POLYMERASE SIGMA-54 FACTOR"/>
    <property type="match status" value="1"/>
</dbReference>
<evidence type="ECO:0000256" key="7">
    <source>
        <dbReference type="ARBA" id="ARBA00023125"/>
    </source>
</evidence>
<dbReference type="AlphaFoldDB" id="A0A060RBQ4"/>
<dbReference type="GO" id="GO:0016779">
    <property type="term" value="F:nucleotidyltransferase activity"/>
    <property type="evidence" value="ECO:0007669"/>
    <property type="project" value="UniProtKB-KW"/>
</dbReference>
<dbReference type="HOGENOM" id="CLU_020569_0_1_10"/>
<proteinExistence type="inferred from homology"/>
<reference evidence="11 12" key="1">
    <citation type="journal article" date="2015" name="Genome Announc.">
        <title>Complete Genome Sequence of the Novel Leech Symbiont Mucinivorans hirudinis M3T.</title>
        <authorList>
            <person name="Nelson M.C."/>
            <person name="Bomar L."/>
            <person name="Graf J."/>
        </authorList>
    </citation>
    <scope>NUCLEOTIDE SEQUENCE [LARGE SCALE GENOMIC DNA]</scope>
    <source>
        <strain evidence="12">M3</strain>
    </source>
</reference>
<dbReference type="NCBIfam" id="TIGR02395">
    <property type="entry name" value="rpoN_sigma"/>
    <property type="match status" value="1"/>
</dbReference>
<dbReference type="PROSITE" id="PS00718">
    <property type="entry name" value="SIGMA54_2"/>
    <property type="match status" value="1"/>
</dbReference>
<comment type="similarity">
    <text evidence="1">Belongs to the sigma-54 factor family.</text>
</comment>
<evidence type="ECO:0000256" key="3">
    <source>
        <dbReference type="ARBA" id="ARBA00022679"/>
    </source>
</evidence>
<accession>A0A060RBQ4</accession>
<dbReference type="Pfam" id="PF04552">
    <property type="entry name" value="Sigma54_DBD"/>
    <property type="match status" value="1"/>
</dbReference>
<dbReference type="InterPro" id="IPR007634">
    <property type="entry name" value="RNA_pol_sigma_54_DNA-bd"/>
</dbReference>
<dbReference type="PIRSF" id="PIRSF000774">
    <property type="entry name" value="RpoN"/>
    <property type="match status" value="1"/>
</dbReference>
<feature type="domain" description="RNA polymerase sigma factor 54 DNA-binding" evidence="9">
    <location>
        <begin position="302"/>
        <end position="461"/>
    </location>
</feature>
<dbReference type="PANTHER" id="PTHR32248">
    <property type="entry name" value="RNA POLYMERASE SIGMA-54 FACTOR"/>
    <property type="match status" value="1"/>
</dbReference>
<dbReference type="STRING" id="1433126.BN938_1118"/>
<evidence type="ECO:0000256" key="6">
    <source>
        <dbReference type="ARBA" id="ARBA00023082"/>
    </source>
</evidence>